<dbReference type="InterPro" id="IPR051082">
    <property type="entry name" value="Pentapeptide-BTB/POZ_domain"/>
</dbReference>
<dbReference type="PANTHER" id="PTHR14136">
    <property type="entry name" value="BTB_POZ DOMAIN-CONTAINING PROTEIN KCTD9"/>
    <property type="match status" value="1"/>
</dbReference>
<dbReference type="InterPro" id="IPR001646">
    <property type="entry name" value="5peptide_repeat"/>
</dbReference>
<dbReference type="Pfam" id="PF13599">
    <property type="entry name" value="Pentapeptide_4"/>
    <property type="match status" value="1"/>
</dbReference>
<evidence type="ECO:0000313" key="1">
    <source>
        <dbReference type="EMBL" id="MBD2685427.1"/>
    </source>
</evidence>
<keyword evidence="2" id="KW-1185">Reference proteome</keyword>
<organism evidence="1 2">
    <name type="scientific">Aphanizomenon flos-aquae FACHB-1249</name>
    <dbReference type="NCBI Taxonomy" id="2692889"/>
    <lineage>
        <taxon>Bacteria</taxon>
        <taxon>Bacillati</taxon>
        <taxon>Cyanobacteriota</taxon>
        <taxon>Cyanophyceae</taxon>
        <taxon>Nostocales</taxon>
        <taxon>Aphanizomenonaceae</taxon>
        <taxon>Aphanizomenon</taxon>
    </lineage>
</organism>
<dbReference type="Proteomes" id="UP000660270">
    <property type="component" value="Unassembled WGS sequence"/>
</dbReference>
<dbReference type="SUPFAM" id="SSF141571">
    <property type="entry name" value="Pentapeptide repeat-like"/>
    <property type="match status" value="1"/>
</dbReference>
<dbReference type="EMBL" id="JACJTM010000017">
    <property type="protein sequence ID" value="MBD2685427.1"/>
    <property type="molecule type" value="Genomic_DNA"/>
</dbReference>
<dbReference type="Gene3D" id="2.160.20.80">
    <property type="entry name" value="E3 ubiquitin-protein ligase SopA"/>
    <property type="match status" value="1"/>
</dbReference>
<name>A0ABR8IQ30_APHFL</name>
<dbReference type="RefSeq" id="WP_190589025.1">
    <property type="nucleotide sequence ID" value="NZ_JACJTM010000017.1"/>
</dbReference>
<accession>A0ABR8IQ30</accession>
<dbReference type="PANTHER" id="PTHR14136:SF17">
    <property type="entry name" value="BTB_POZ DOMAIN-CONTAINING PROTEIN KCTD9"/>
    <property type="match status" value="1"/>
</dbReference>
<comment type="caution">
    <text evidence="1">The sequence shown here is derived from an EMBL/GenBank/DDBJ whole genome shotgun (WGS) entry which is preliminary data.</text>
</comment>
<evidence type="ECO:0000313" key="2">
    <source>
        <dbReference type="Proteomes" id="UP000660270"/>
    </source>
</evidence>
<sequence>MSTDKSKQQNSSQVDKHLHLQEISEVKELREKFLIIAEISDPLTREYQFALLEKEAEKAGLSAETYRRLYETYLPNKEHIPQYPQKPWVFKEWLRYFLEFPKKQLAKKVLIIIVEKGLLISLISGVLKYYWEAPQRQKQKEFQAWTIINNAAGKEVSGGRISALQDLNENGVELWNLVLDRANLSGIKLENGKLAQTSFKRAILECTQEKCSNLRKANLYQSNFYDASLSKIDFRETNLIDANLQKAYLEQAKFQKAHLYKANLKESKIKGANFQGADLEDTKFKDAIMCGDVFDQATSYEKYICANFIEAKNLTAEQVKSAKNWEKACYDPELRIKLNLPPENPDYCQN</sequence>
<gene>
    <name evidence="1" type="ORF">H6G43_09365</name>
</gene>
<proteinExistence type="predicted"/>
<reference evidence="1 2" key="1">
    <citation type="journal article" date="2020" name="ISME J.">
        <title>Comparative genomics reveals insights into cyanobacterial evolution and habitat adaptation.</title>
        <authorList>
            <person name="Chen M.Y."/>
            <person name="Teng W.K."/>
            <person name="Zhao L."/>
            <person name="Hu C.X."/>
            <person name="Zhou Y.K."/>
            <person name="Han B.P."/>
            <person name="Song L.R."/>
            <person name="Shu W.S."/>
        </authorList>
    </citation>
    <scope>NUCLEOTIDE SEQUENCE [LARGE SCALE GENOMIC DNA]</scope>
    <source>
        <strain evidence="1 2">FACHB-1249</strain>
    </source>
</reference>
<protein>
    <submittedName>
        <fullName evidence="1">Pentapeptide repeat-containing protein</fullName>
    </submittedName>
</protein>